<dbReference type="EMBL" id="FRAP01000002">
    <property type="protein sequence ID" value="SHK05747.1"/>
    <property type="molecule type" value="Genomic_DNA"/>
</dbReference>
<feature type="region of interest" description="Disordered" evidence="1">
    <location>
        <begin position="1"/>
        <end position="109"/>
    </location>
</feature>
<accession>A0A1M6PCV2</accession>
<evidence type="ECO:0000259" key="3">
    <source>
        <dbReference type="Pfam" id="PF13828"/>
    </source>
</evidence>
<evidence type="ECO:0000313" key="5">
    <source>
        <dbReference type="Proteomes" id="UP000184363"/>
    </source>
</evidence>
<dbReference type="RefSeq" id="WP_084754299.1">
    <property type="nucleotide sequence ID" value="NZ_CALGVN010000053.1"/>
</dbReference>
<sequence>MPQDRPDEDPTALFRPDPTGTEPPAADPVSLSKSSDPTGFGEEPTTHVPAPPQSQSPYGSSYAPGGTQQPGTYQQPGQYGQYGQQQYGQQQYGQQAYGQPGYDAANPYGQYSQQQYGQQAYGQPDPYGNPYAQQGYGQPAYAPPSTNTMAILALVMAFVFCPLGIVFGIIARNQIKRTGEGGDGLALAGIIIGGIFTAILVIYLVFIIVFISAAIGAAGV</sequence>
<name>A0A1M6PCV2_PSETH</name>
<feature type="domain" description="DUF4190" evidence="3">
    <location>
        <begin position="149"/>
        <end position="202"/>
    </location>
</feature>
<keyword evidence="5" id="KW-1185">Reference proteome</keyword>
<proteinExistence type="predicted"/>
<feature type="compositionally biased region" description="Acidic residues" evidence="1">
    <location>
        <begin position="1"/>
        <end position="10"/>
    </location>
</feature>
<dbReference type="Pfam" id="PF13828">
    <property type="entry name" value="DUF4190"/>
    <property type="match status" value="1"/>
</dbReference>
<evidence type="ECO:0000256" key="1">
    <source>
        <dbReference type="SAM" id="MobiDB-lite"/>
    </source>
</evidence>
<gene>
    <name evidence="4" type="ORF">SAMN05443637_102190</name>
</gene>
<keyword evidence="2" id="KW-0812">Transmembrane</keyword>
<dbReference type="InterPro" id="IPR025241">
    <property type="entry name" value="DUF4190"/>
</dbReference>
<feature type="compositionally biased region" description="Low complexity" evidence="1">
    <location>
        <begin position="55"/>
        <end position="109"/>
    </location>
</feature>
<evidence type="ECO:0000256" key="2">
    <source>
        <dbReference type="SAM" id="Phobius"/>
    </source>
</evidence>
<protein>
    <recommendedName>
        <fullName evidence="3">DUF4190 domain-containing protein</fullName>
    </recommendedName>
</protein>
<dbReference type="Proteomes" id="UP000184363">
    <property type="component" value="Unassembled WGS sequence"/>
</dbReference>
<reference evidence="4 5" key="1">
    <citation type="submission" date="2016-11" db="EMBL/GenBank/DDBJ databases">
        <authorList>
            <person name="Jaros S."/>
            <person name="Januszkiewicz K."/>
            <person name="Wedrychowicz H."/>
        </authorList>
    </citation>
    <scope>NUCLEOTIDE SEQUENCE [LARGE SCALE GENOMIC DNA]</scope>
    <source>
        <strain evidence="4 5">DSM 43832</strain>
    </source>
</reference>
<evidence type="ECO:0000313" key="4">
    <source>
        <dbReference type="EMBL" id="SHK05747.1"/>
    </source>
</evidence>
<dbReference type="STRING" id="1848.SAMN05443637_102190"/>
<feature type="transmembrane region" description="Helical" evidence="2">
    <location>
        <begin position="184"/>
        <end position="217"/>
    </location>
</feature>
<feature type="transmembrane region" description="Helical" evidence="2">
    <location>
        <begin position="149"/>
        <end position="172"/>
    </location>
</feature>
<dbReference type="AlphaFoldDB" id="A0A1M6PCV2"/>
<organism evidence="4 5">
    <name type="scientific">Pseudonocardia thermophila</name>
    <dbReference type="NCBI Taxonomy" id="1848"/>
    <lineage>
        <taxon>Bacteria</taxon>
        <taxon>Bacillati</taxon>
        <taxon>Actinomycetota</taxon>
        <taxon>Actinomycetes</taxon>
        <taxon>Pseudonocardiales</taxon>
        <taxon>Pseudonocardiaceae</taxon>
        <taxon>Pseudonocardia</taxon>
    </lineage>
</organism>
<keyword evidence="2" id="KW-1133">Transmembrane helix</keyword>
<keyword evidence="2" id="KW-0472">Membrane</keyword>